<sequence>MESSGPPYGKWDSKVFLRMNSDLNFSEFSARFSHSQPSVESVVNAVVALAIHVVLPPQPRLTVSQFVWHNANLPVLLQYVNNNVGINVTNNVRQYLSQLVRLAHPVNLLAPLPVQLPHASVLVKPILAHLSAEQSLILALLGVITNVFKSVQLLLVRILVPTHAQMPVQTEEINRLFWDIEHEMLELTHFETFLQFHTVLN</sequence>
<name>A0A1I7UCD7_9PELO</name>
<dbReference type="Proteomes" id="UP000095282">
    <property type="component" value="Unplaced"/>
</dbReference>
<dbReference type="AlphaFoldDB" id="A0A1I7UCD7"/>
<keyword evidence="1" id="KW-1185">Reference proteome</keyword>
<dbReference type="WBParaSite" id="Csp11.Scaffold629.g7913.t2">
    <property type="protein sequence ID" value="Csp11.Scaffold629.g7913.t2"/>
    <property type="gene ID" value="Csp11.Scaffold629.g7913"/>
</dbReference>
<protein>
    <submittedName>
        <fullName evidence="2">DZF domain-containing protein</fullName>
    </submittedName>
</protein>
<evidence type="ECO:0000313" key="2">
    <source>
        <dbReference type="WBParaSite" id="Csp11.Scaffold629.g7913.t2"/>
    </source>
</evidence>
<evidence type="ECO:0000313" key="1">
    <source>
        <dbReference type="Proteomes" id="UP000095282"/>
    </source>
</evidence>
<proteinExistence type="predicted"/>
<reference evidence="2" key="1">
    <citation type="submission" date="2016-11" db="UniProtKB">
        <authorList>
            <consortium name="WormBaseParasite"/>
        </authorList>
    </citation>
    <scope>IDENTIFICATION</scope>
</reference>
<organism evidence="1 2">
    <name type="scientific">Caenorhabditis tropicalis</name>
    <dbReference type="NCBI Taxonomy" id="1561998"/>
    <lineage>
        <taxon>Eukaryota</taxon>
        <taxon>Metazoa</taxon>
        <taxon>Ecdysozoa</taxon>
        <taxon>Nematoda</taxon>
        <taxon>Chromadorea</taxon>
        <taxon>Rhabditida</taxon>
        <taxon>Rhabditina</taxon>
        <taxon>Rhabditomorpha</taxon>
        <taxon>Rhabditoidea</taxon>
        <taxon>Rhabditidae</taxon>
        <taxon>Peloderinae</taxon>
        <taxon>Caenorhabditis</taxon>
    </lineage>
</organism>
<accession>A0A1I7UCD7</accession>